<dbReference type="GO" id="GO:0005737">
    <property type="term" value="C:cytoplasm"/>
    <property type="evidence" value="ECO:0007669"/>
    <property type="project" value="UniProtKB-SubCell"/>
</dbReference>
<dbReference type="AlphaFoldDB" id="A0A974NIA5"/>
<dbReference type="InterPro" id="IPR036962">
    <property type="entry name" value="Glyco_hydro_3_N_sf"/>
</dbReference>
<evidence type="ECO:0000313" key="14">
    <source>
        <dbReference type="Proteomes" id="UP000595278"/>
    </source>
</evidence>
<evidence type="ECO:0000256" key="2">
    <source>
        <dbReference type="ARBA" id="ARBA00022490"/>
    </source>
</evidence>
<keyword evidence="5 11" id="KW-0133">Cell shape</keyword>
<keyword evidence="6 11" id="KW-0573">Peptidoglycan synthesis</keyword>
<comment type="function">
    <text evidence="11">Plays a role in peptidoglycan recycling by cleaving the terminal beta-1,4-linked N-acetylglucosamine (GlcNAc) from peptide-linked peptidoglycan fragments, giving rise to free GlcNAc, anhydro-N-acetylmuramic acid and anhydro-N-acetylmuramic acid-linked peptides.</text>
</comment>
<evidence type="ECO:0000259" key="12">
    <source>
        <dbReference type="Pfam" id="PF00933"/>
    </source>
</evidence>
<dbReference type="InterPro" id="IPR001764">
    <property type="entry name" value="Glyco_hydro_3_N"/>
</dbReference>
<dbReference type="GO" id="GO:0071555">
    <property type="term" value="P:cell wall organization"/>
    <property type="evidence" value="ECO:0007669"/>
    <property type="project" value="UniProtKB-KW"/>
</dbReference>
<feature type="domain" description="Glycoside hydrolase family 3 N-terminal" evidence="12">
    <location>
        <begin position="19"/>
        <end position="287"/>
    </location>
</feature>
<dbReference type="FunFam" id="3.20.20.300:FF:000001">
    <property type="entry name" value="Beta-hexosaminidase"/>
    <property type="match status" value="1"/>
</dbReference>
<dbReference type="InterPro" id="IPR017853">
    <property type="entry name" value="GH"/>
</dbReference>
<feature type="active site" description="Proton donor/acceptor" evidence="11">
    <location>
        <position position="178"/>
    </location>
</feature>
<dbReference type="HAMAP" id="MF_00364">
    <property type="entry name" value="NagZ"/>
    <property type="match status" value="1"/>
</dbReference>
<dbReference type="KEGG" id="eaz:JHT90_03365"/>
<dbReference type="GO" id="GO:0051301">
    <property type="term" value="P:cell division"/>
    <property type="evidence" value="ECO:0007669"/>
    <property type="project" value="UniProtKB-KW"/>
</dbReference>
<evidence type="ECO:0000256" key="10">
    <source>
        <dbReference type="ARBA" id="ARBA00037880"/>
    </source>
</evidence>
<keyword evidence="4 11" id="KW-0378">Hydrolase</keyword>
<comment type="subcellular location">
    <subcellularLocation>
        <location evidence="11">Cytoplasm</location>
    </subcellularLocation>
</comment>
<evidence type="ECO:0000256" key="8">
    <source>
        <dbReference type="ARBA" id="ARBA00023306"/>
    </source>
</evidence>
<dbReference type="GO" id="GO:0004563">
    <property type="term" value="F:beta-N-acetylhexosaminidase activity"/>
    <property type="evidence" value="ECO:0007669"/>
    <property type="project" value="UniProtKB-UniRule"/>
</dbReference>
<dbReference type="GO" id="GO:0005975">
    <property type="term" value="P:carbohydrate metabolic process"/>
    <property type="evidence" value="ECO:0007669"/>
    <property type="project" value="InterPro"/>
</dbReference>
<evidence type="ECO:0000256" key="11">
    <source>
        <dbReference type="HAMAP-Rule" id="MF_00364"/>
    </source>
</evidence>
<evidence type="ECO:0000256" key="1">
    <source>
        <dbReference type="ARBA" id="ARBA00001231"/>
    </source>
</evidence>
<evidence type="ECO:0000313" key="13">
    <source>
        <dbReference type="EMBL" id="QQP87119.1"/>
    </source>
</evidence>
<dbReference type="SUPFAM" id="SSF51445">
    <property type="entry name" value="(Trans)glycosidases"/>
    <property type="match status" value="1"/>
</dbReference>
<comment type="pathway">
    <text evidence="10 11">Cell wall biogenesis; peptidoglycan recycling.</text>
</comment>
<comment type="catalytic activity">
    <reaction evidence="1 11">
        <text>Hydrolysis of terminal non-reducing N-acetyl-D-hexosamine residues in N-acetyl-beta-D-hexosaminides.</text>
        <dbReference type="EC" id="3.2.1.52"/>
    </reaction>
</comment>
<dbReference type="PANTHER" id="PTHR30480">
    <property type="entry name" value="BETA-HEXOSAMINIDASE-RELATED"/>
    <property type="match status" value="1"/>
</dbReference>
<accession>A0A974NIA5</accession>
<keyword evidence="3 11" id="KW-0132">Cell division</keyword>
<dbReference type="NCBIfam" id="NF003740">
    <property type="entry name" value="PRK05337.1"/>
    <property type="match status" value="1"/>
</dbReference>
<name>A0A974NIA5_9GAMM</name>
<evidence type="ECO:0000256" key="4">
    <source>
        <dbReference type="ARBA" id="ARBA00022801"/>
    </source>
</evidence>
<dbReference type="PROSITE" id="PS00775">
    <property type="entry name" value="GLYCOSYL_HYDROL_F3"/>
    <property type="match status" value="1"/>
</dbReference>
<evidence type="ECO:0000256" key="3">
    <source>
        <dbReference type="ARBA" id="ARBA00022618"/>
    </source>
</evidence>
<dbReference type="InterPro" id="IPR050226">
    <property type="entry name" value="NagZ_Beta-hexosaminidase"/>
</dbReference>
<keyword evidence="8 11" id="KW-0131">Cell cycle</keyword>
<dbReference type="PANTHER" id="PTHR30480:SF13">
    <property type="entry name" value="BETA-HEXOSAMINIDASE"/>
    <property type="match status" value="1"/>
</dbReference>
<keyword evidence="7 11" id="KW-0326">Glycosidase</keyword>
<keyword evidence="9 11" id="KW-0961">Cell wall biogenesis/degradation</keyword>
<keyword evidence="2 11" id="KW-0963">Cytoplasm</keyword>
<reference evidence="13 14" key="1">
    <citation type="submission" date="2021-01" db="EMBL/GenBank/DDBJ databases">
        <title>Entomomonas sp. F2A isolated from a house cricket (Acheta domesticus).</title>
        <authorList>
            <person name="Spergser J."/>
            <person name="Busse H.-J."/>
        </authorList>
    </citation>
    <scope>NUCLEOTIDE SEQUENCE [LARGE SCALE GENOMIC DNA]</scope>
    <source>
        <strain evidence="13 14">F2A</strain>
    </source>
</reference>
<feature type="active site" description="Nucleophile" evidence="11">
    <location>
        <position position="248"/>
    </location>
</feature>
<organism evidence="13 14">
    <name type="scientific">Entomomonas asaccharolytica</name>
    <dbReference type="NCBI Taxonomy" id="2785331"/>
    <lineage>
        <taxon>Bacteria</taxon>
        <taxon>Pseudomonadati</taxon>
        <taxon>Pseudomonadota</taxon>
        <taxon>Gammaproteobacteria</taxon>
        <taxon>Pseudomonadales</taxon>
        <taxon>Pseudomonadaceae</taxon>
        <taxon>Entomomonas</taxon>
    </lineage>
</organism>
<dbReference type="Gene3D" id="3.20.20.300">
    <property type="entry name" value="Glycoside hydrolase, family 3, N-terminal domain"/>
    <property type="match status" value="1"/>
</dbReference>
<evidence type="ECO:0000256" key="9">
    <source>
        <dbReference type="ARBA" id="ARBA00023316"/>
    </source>
</evidence>
<feature type="binding site" evidence="11">
    <location>
        <position position="135"/>
    </location>
    <ligand>
        <name>substrate</name>
    </ligand>
</feature>
<dbReference type="GO" id="GO:0009254">
    <property type="term" value="P:peptidoglycan turnover"/>
    <property type="evidence" value="ECO:0007669"/>
    <property type="project" value="UniProtKB-UniRule"/>
</dbReference>
<dbReference type="EMBL" id="CP067393">
    <property type="protein sequence ID" value="QQP87119.1"/>
    <property type="molecule type" value="Genomic_DNA"/>
</dbReference>
<feature type="binding site" evidence="11">
    <location>
        <begin position="165"/>
        <end position="166"/>
    </location>
    <ligand>
        <name>substrate</name>
    </ligand>
</feature>
<feature type="site" description="Important for catalytic activity" evidence="11">
    <location>
        <position position="176"/>
    </location>
</feature>
<keyword evidence="14" id="KW-1185">Reference proteome</keyword>
<proteinExistence type="inferred from homology"/>
<dbReference type="GO" id="GO:0009252">
    <property type="term" value="P:peptidoglycan biosynthetic process"/>
    <property type="evidence" value="ECO:0007669"/>
    <property type="project" value="UniProtKB-KW"/>
</dbReference>
<comment type="similarity">
    <text evidence="11">Belongs to the glycosyl hydrolase 3 family. NagZ subfamily.</text>
</comment>
<feature type="binding site" evidence="11">
    <location>
        <position position="74"/>
    </location>
    <ligand>
        <name>substrate</name>
    </ligand>
</feature>
<dbReference type="GO" id="GO:0008360">
    <property type="term" value="P:regulation of cell shape"/>
    <property type="evidence" value="ECO:0007669"/>
    <property type="project" value="UniProtKB-KW"/>
</dbReference>
<feature type="binding site" evidence="11">
    <location>
        <position position="66"/>
    </location>
    <ligand>
        <name>substrate</name>
    </ligand>
</feature>
<dbReference type="EC" id="3.2.1.52" evidence="11"/>
<dbReference type="Pfam" id="PF00933">
    <property type="entry name" value="Glyco_hydro_3"/>
    <property type="match status" value="1"/>
</dbReference>
<dbReference type="InterPro" id="IPR022956">
    <property type="entry name" value="Beta_hexosaminidase_bac"/>
</dbReference>
<evidence type="ECO:0000256" key="7">
    <source>
        <dbReference type="ARBA" id="ARBA00023295"/>
    </source>
</evidence>
<evidence type="ECO:0000256" key="5">
    <source>
        <dbReference type="ARBA" id="ARBA00022960"/>
    </source>
</evidence>
<gene>
    <name evidence="11 13" type="primary">nagZ</name>
    <name evidence="13" type="ORF">JHT90_03365</name>
</gene>
<dbReference type="Proteomes" id="UP000595278">
    <property type="component" value="Chromosome"/>
</dbReference>
<protein>
    <recommendedName>
        <fullName evidence="11">Beta-hexosaminidase</fullName>
        <ecNumber evidence="11">3.2.1.52</ecNumber>
    </recommendedName>
    <alternativeName>
        <fullName evidence="11">Beta-N-acetylhexosaminidase</fullName>
    </alternativeName>
    <alternativeName>
        <fullName evidence="11">N-acetyl-beta-glucosaminidase</fullName>
    </alternativeName>
</protein>
<dbReference type="InterPro" id="IPR019800">
    <property type="entry name" value="Glyco_hydro_3_AS"/>
</dbReference>
<sequence length="336" mass="37234">MRHPMQGSLMVDIEGLWLTAEDRQFLKHPEIGGLILFTRNTEDPKQVRELCASIHAIRPDLILAIDQEGGRVQRLRQNMLALPAMGSFIDHPNALELANYCGWLMATEVLAIGLDISFAPVLDINYNRNQVIGKRAFANNPEKVTELASAFIAGMQKAGMQATGKHFPGHGWVTGDSHFVIPEDERSLDEIRKTDLIPFTKLSQQLVGIMPAHIIYSQVDNKPAGFSEYWIQTILRQELQFKGIIFSDDLSMAGAHAVGNIDNRVTAAFGAGCDMALVCNDRAMAEEALVITQQLNITPSQKLAMMKTKVTPSTDYKAQPAWLEAIQTLQQAQLLV</sequence>
<evidence type="ECO:0000256" key="6">
    <source>
        <dbReference type="ARBA" id="ARBA00022984"/>
    </source>
</evidence>